<evidence type="ECO:0000313" key="3">
    <source>
        <dbReference type="EMBL" id="SDZ06186.1"/>
    </source>
</evidence>
<sequence length="605" mass="69492">MKKYPIVSIMIVTVLTLSLLITGCQGGKNPIGDKVVQADTTDVDKNKQDEGSNQLSEEEIRKIELEKKIEERKALEEQRKQELGKFYVPLLPLEDEREIEKTEAKGLFVTGNVAGMTVDKANVEIYAEYSKALNNNDSTKISELKGKVDKLNKFEKILGIAVATEINSLVIDVKDDDGLMTYKSEIQIVEEVEANKSARIKDIKALMDLLKEYDIYPIARIVTFKDKNFASHRTDHAIQLKAGGVWRDNKGVAWVNPFDKFVWDYNIAIAKEAVLNGFKEIQFDYIRFPDNAKSYNPITEFPGREGRAKDEAVEDFLEYAKKELEPYKVNLAADVFGVITKSWDDRPEDIGQTWRKMAKSIDYMCPMIYPSHYGPGWYGYAVPDQEPYGVLSGALKEAIERNASLENPPIIRPWIQGFTAPWIKGHIKYNPKEIREQIIAGKELGINEYLVWNASNTYDPLAYFPLEAENNIVTPDKRQDKEKDLIGRTPDSVLKDYLNSEKNKVYSKMYLLTPVKDRPYSYEEFKNIVEALNLKLIKFEVKEYSLIDDNNAEIKVSYEYSSKTEEKELKAINEDHIWKLVKENSIWKVKRPEIKLTHAEEESSN</sequence>
<evidence type="ECO:0000256" key="1">
    <source>
        <dbReference type="SAM" id="Coils"/>
    </source>
</evidence>
<dbReference type="AlphaFoldDB" id="A0A1H3PYT2"/>
<accession>A0A1H3PYT2</accession>
<evidence type="ECO:0000259" key="2">
    <source>
        <dbReference type="Pfam" id="PF13200"/>
    </source>
</evidence>
<reference evidence="3 4" key="1">
    <citation type="submission" date="2016-10" db="EMBL/GenBank/DDBJ databases">
        <authorList>
            <person name="de Groot N.N."/>
        </authorList>
    </citation>
    <scope>NUCLEOTIDE SEQUENCE [LARGE SCALE GENOMIC DNA]</scope>
    <source>
        <strain evidence="3 4">DSM 21650</strain>
    </source>
</reference>
<dbReference type="RefSeq" id="WP_091729869.1">
    <property type="nucleotide sequence ID" value="NZ_FNQE01000017.1"/>
</dbReference>
<feature type="coiled-coil region" evidence="1">
    <location>
        <begin position="53"/>
        <end position="85"/>
    </location>
</feature>
<keyword evidence="4" id="KW-1185">Reference proteome</keyword>
<dbReference type="Gene3D" id="3.20.20.80">
    <property type="entry name" value="Glycosidases"/>
    <property type="match status" value="1"/>
</dbReference>
<keyword evidence="1" id="KW-0175">Coiled coil</keyword>
<protein>
    <recommendedName>
        <fullName evidence="2">DUF4015 domain-containing protein</fullName>
    </recommendedName>
</protein>
<dbReference type="InterPro" id="IPR025275">
    <property type="entry name" value="DUF4015"/>
</dbReference>
<dbReference type="EMBL" id="FNQE01000017">
    <property type="protein sequence ID" value="SDZ06186.1"/>
    <property type="molecule type" value="Genomic_DNA"/>
</dbReference>
<gene>
    <name evidence="3" type="ORF">SAMN05660462_01703</name>
</gene>
<dbReference type="STRING" id="415015.SAMN05660462_01703"/>
<proteinExistence type="predicted"/>
<dbReference type="Proteomes" id="UP000198625">
    <property type="component" value="Unassembled WGS sequence"/>
</dbReference>
<organism evidence="3 4">
    <name type="scientific">Proteiniborus ethanoligenes</name>
    <dbReference type="NCBI Taxonomy" id="415015"/>
    <lineage>
        <taxon>Bacteria</taxon>
        <taxon>Bacillati</taxon>
        <taxon>Bacillota</taxon>
        <taxon>Clostridia</taxon>
        <taxon>Eubacteriales</taxon>
        <taxon>Proteiniborus</taxon>
    </lineage>
</organism>
<dbReference type="PROSITE" id="PS51257">
    <property type="entry name" value="PROKAR_LIPOPROTEIN"/>
    <property type="match status" value="1"/>
</dbReference>
<evidence type="ECO:0000313" key="4">
    <source>
        <dbReference type="Proteomes" id="UP000198625"/>
    </source>
</evidence>
<dbReference type="Pfam" id="PF13200">
    <property type="entry name" value="DUF4015"/>
    <property type="match status" value="1"/>
</dbReference>
<feature type="domain" description="DUF4015" evidence="2">
    <location>
        <begin position="151"/>
        <end position="458"/>
    </location>
</feature>
<dbReference type="OrthoDB" id="9774125at2"/>
<name>A0A1H3PYT2_9FIRM</name>